<dbReference type="Proteomes" id="UP000315017">
    <property type="component" value="Chromosome"/>
</dbReference>
<evidence type="ECO:0000313" key="3">
    <source>
        <dbReference type="Proteomes" id="UP000315017"/>
    </source>
</evidence>
<dbReference type="SUPFAM" id="SSF50952">
    <property type="entry name" value="Soluble quinoprotein glucose dehydrogenase"/>
    <property type="match status" value="1"/>
</dbReference>
<accession>A0A517YCC1</accession>
<evidence type="ECO:0000313" key="2">
    <source>
        <dbReference type="EMBL" id="QDU27874.1"/>
    </source>
</evidence>
<feature type="chain" id="PRO_5021988614" evidence="1">
    <location>
        <begin position="24"/>
        <end position="363"/>
    </location>
</feature>
<reference evidence="2 3" key="1">
    <citation type="submission" date="2019-02" db="EMBL/GenBank/DDBJ databases">
        <title>Deep-cultivation of Planctomycetes and their phenomic and genomic characterization uncovers novel biology.</title>
        <authorList>
            <person name="Wiegand S."/>
            <person name="Jogler M."/>
            <person name="Boedeker C."/>
            <person name="Pinto D."/>
            <person name="Vollmers J."/>
            <person name="Rivas-Marin E."/>
            <person name="Kohn T."/>
            <person name="Peeters S.H."/>
            <person name="Heuer A."/>
            <person name="Rast P."/>
            <person name="Oberbeckmann S."/>
            <person name="Bunk B."/>
            <person name="Jeske O."/>
            <person name="Meyerdierks A."/>
            <person name="Storesund J.E."/>
            <person name="Kallscheuer N."/>
            <person name="Luecker S."/>
            <person name="Lage O.M."/>
            <person name="Pohl T."/>
            <person name="Merkel B.J."/>
            <person name="Hornburger P."/>
            <person name="Mueller R.-W."/>
            <person name="Bruemmer F."/>
            <person name="Labrenz M."/>
            <person name="Spormann A.M."/>
            <person name="Op den Camp H."/>
            <person name="Overmann J."/>
            <person name="Amann R."/>
            <person name="Jetten M.S.M."/>
            <person name="Mascher T."/>
            <person name="Medema M.H."/>
            <person name="Devos D.P."/>
            <person name="Kaster A.-K."/>
            <person name="Ovreas L."/>
            <person name="Rohde M."/>
            <person name="Galperin M.Y."/>
            <person name="Jogler C."/>
        </authorList>
    </citation>
    <scope>NUCLEOTIDE SEQUENCE [LARGE SCALE GENOMIC DNA]</scope>
    <source>
        <strain evidence="2 3">ETA_A8</strain>
    </source>
</reference>
<keyword evidence="3" id="KW-1185">Reference proteome</keyword>
<keyword evidence="1" id="KW-0732">Signal</keyword>
<dbReference type="EMBL" id="CP036274">
    <property type="protein sequence ID" value="QDU27874.1"/>
    <property type="molecule type" value="Genomic_DNA"/>
</dbReference>
<feature type="signal peptide" evidence="1">
    <location>
        <begin position="1"/>
        <end position="23"/>
    </location>
</feature>
<dbReference type="InterPro" id="IPR011041">
    <property type="entry name" value="Quinoprot_gluc/sorb_DH_b-prop"/>
</dbReference>
<sequence length="363" mass="38085" precursor="true">MRKTVSFASLLVMLLTLATTSQAANKWGLKEGSPELKSAGHLAFGPDGVLFIGDAKGAQIVAIDTGDAKGEAAKAKYDIANLNEALSAAVGGSKVTVNDLVVNPASGNLFLSVSKADGQPGLIKIDATGKASEISLTKATFQKLALPNPPEDKVTGEGPRARNRRNEAITDLAYSDGKLLVTGMTADAAPSNVREITFPFVEADPGTQVEIYHGAHGKLEDYAAIRAFVPLTIDGQPSILAGFTCTPLVRFSVNDLDAGKKVRGTTVAELGNRNQPLDIVLYEKGGDKFLLIANTNRGVMKVSTKDIGRKDGITERISNTAGQAYETIADLQGTVQLDKLTDTQAVVVVNKDGALALKTVALP</sequence>
<dbReference type="RefSeq" id="WP_145089223.1">
    <property type="nucleotide sequence ID" value="NZ_CP036274.1"/>
</dbReference>
<gene>
    <name evidence="2" type="ORF">ETAA8_29650</name>
</gene>
<evidence type="ECO:0000256" key="1">
    <source>
        <dbReference type="SAM" id="SignalP"/>
    </source>
</evidence>
<organism evidence="2 3">
    <name type="scientific">Anatilimnocola aggregata</name>
    <dbReference type="NCBI Taxonomy" id="2528021"/>
    <lineage>
        <taxon>Bacteria</taxon>
        <taxon>Pseudomonadati</taxon>
        <taxon>Planctomycetota</taxon>
        <taxon>Planctomycetia</taxon>
        <taxon>Pirellulales</taxon>
        <taxon>Pirellulaceae</taxon>
        <taxon>Anatilimnocola</taxon>
    </lineage>
</organism>
<name>A0A517YCC1_9BACT</name>
<dbReference type="OrthoDB" id="237405at2"/>
<dbReference type="AlphaFoldDB" id="A0A517YCC1"/>
<dbReference type="KEGG" id="aagg:ETAA8_29650"/>
<protein>
    <submittedName>
        <fullName evidence="2">Uncharacterized protein</fullName>
    </submittedName>
</protein>
<proteinExistence type="predicted"/>